<keyword evidence="13" id="KW-1185">Reference proteome</keyword>
<evidence type="ECO:0000256" key="2">
    <source>
        <dbReference type="ARBA" id="ARBA00001946"/>
    </source>
</evidence>
<comment type="cofactor">
    <cofactor evidence="8">
        <name>Mn(2+)</name>
        <dbReference type="ChEBI" id="CHEBI:29035"/>
    </cofactor>
    <cofactor evidence="8">
        <name>Mg(2+)</name>
        <dbReference type="ChEBI" id="CHEBI:18420"/>
    </cofactor>
    <text evidence="8">Manganese or magnesium. Binds 1 divalent metal ion per monomer in the absence of substrate. May bind a second metal ion after substrate binding.</text>
</comment>
<feature type="region of interest" description="Disordered" evidence="10">
    <location>
        <begin position="461"/>
        <end position="480"/>
    </location>
</feature>
<comment type="function">
    <text evidence="9">Endonuclease that specifically degrades the RNA of RNA-DNA hybrids.</text>
</comment>
<dbReference type="SUPFAM" id="SSF53098">
    <property type="entry name" value="Ribonuclease H-like"/>
    <property type="match status" value="2"/>
</dbReference>
<dbReference type="NCBIfam" id="TIGR00729">
    <property type="entry name" value="ribonuclease HII"/>
    <property type="match status" value="1"/>
</dbReference>
<dbReference type="InterPro" id="IPR001352">
    <property type="entry name" value="RNase_HII/HIII"/>
</dbReference>
<dbReference type="EC" id="3.1.26.4" evidence="9"/>
<dbReference type="OrthoDB" id="7462577at2759"/>
<evidence type="ECO:0000313" key="13">
    <source>
        <dbReference type="Proteomes" id="UP000323386"/>
    </source>
</evidence>
<dbReference type="GO" id="GO:0003723">
    <property type="term" value="F:RNA binding"/>
    <property type="evidence" value="ECO:0007669"/>
    <property type="project" value="UniProtKB-UniRule"/>
</dbReference>
<keyword evidence="7 8" id="KW-0378">Hydrolase</keyword>
<dbReference type="PROSITE" id="PS51975">
    <property type="entry name" value="RNASE_H_2"/>
    <property type="match status" value="1"/>
</dbReference>
<dbReference type="AlphaFoldDB" id="A0A5C3F018"/>
<dbReference type="GO" id="GO:0032299">
    <property type="term" value="C:ribonuclease H2 complex"/>
    <property type="evidence" value="ECO:0007669"/>
    <property type="project" value="TreeGrafter"/>
</dbReference>
<dbReference type="CDD" id="cd07181">
    <property type="entry name" value="RNase_HII_eukaryota_like"/>
    <property type="match status" value="1"/>
</dbReference>
<dbReference type="GO" id="GO:0004523">
    <property type="term" value="F:RNA-DNA hybrid ribonuclease activity"/>
    <property type="evidence" value="ECO:0007669"/>
    <property type="project" value="UniProtKB-UniRule"/>
</dbReference>
<dbReference type="EMBL" id="OOIP01000007">
    <property type="protein sequence ID" value="SPO37662.1"/>
    <property type="molecule type" value="Genomic_DNA"/>
</dbReference>
<evidence type="ECO:0000256" key="4">
    <source>
        <dbReference type="ARBA" id="ARBA00022722"/>
    </source>
</evidence>
<dbReference type="PANTHER" id="PTHR10954:SF7">
    <property type="entry name" value="RIBONUCLEASE H2 SUBUNIT A"/>
    <property type="match status" value="1"/>
</dbReference>
<comment type="catalytic activity">
    <reaction evidence="1 8 9">
        <text>Endonucleolytic cleavage to 5'-phosphomonoester.</text>
        <dbReference type="EC" id="3.1.26.4"/>
    </reaction>
</comment>
<dbReference type="Proteomes" id="UP000323386">
    <property type="component" value="Unassembled WGS sequence"/>
</dbReference>
<dbReference type="GO" id="GO:0006298">
    <property type="term" value="P:mismatch repair"/>
    <property type="evidence" value="ECO:0007669"/>
    <property type="project" value="TreeGrafter"/>
</dbReference>
<evidence type="ECO:0000256" key="6">
    <source>
        <dbReference type="ARBA" id="ARBA00022759"/>
    </source>
</evidence>
<dbReference type="Gene3D" id="1.10.10.460">
    <property type="entry name" value="Ribonuclease hii. Domain 2"/>
    <property type="match status" value="1"/>
</dbReference>
<evidence type="ECO:0000256" key="7">
    <source>
        <dbReference type="ARBA" id="ARBA00022801"/>
    </source>
</evidence>
<accession>A0A5C3F018</accession>
<evidence type="ECO:0000256" key="8">
    <source>
        <dbReference type="PROSITE-ProRule" id="PRU01319"/>
    </source>
</evidence>
<feature type="binding site" evidence="8">
    <location>
        <position position="85"/>
    </location>
    <ligand>
        <name>a divalent metal cation</name>
        <dbReference type="ChEBI" id="CHEBI:60240"/>
    </ligand>
</feature>
<evidence type="ECO:0000256" key="1">
    <source>
        <dbReference type="ARBA" id="ARBA00000077"/>
    </source>
</evidence>
<feature type="region of interest" description="Disordered" evidence="10">
    <location>
        <begin position="356"/>
        <end position="427"/>
    </location>
</feature>
<feature type="compositionally biased region" description="Low complexity" evidence="10">
    <location>
        <begin position="461"/>
        <end position="475"/>
    </location>
</feature>
<evidence type="ECO:0000259" key="11">
    <source>
        <dbReference type="PROSITE" id="PS51975"/>
    </source>
</evidence>
<feature type="region of interest" description="Disordered" evidence="10">
    <location>
        <begin position="1"/>
        <end position="52"/>
    </location>
</feature>
<dbReference type="Pfam" id="PF01351">
    <property type="entry name" value="RNase_HII"/>
    <property type="match status" value="1"/>
</dbReference>
<feature type="compositionally biased region" description="Low complexity" evidence="10">
    <location>
        <begin position="10"/>
        <end position="20"/>
    </location>
</feature>
<reference evidence="12 13" key="1">
    <citation type="submission" date="2018-03" db="EMBL/GenBank/DDBJ databases">
        <authorList>
            <person name="Guldener U."/>
        </authorList>
    </citation>
    <scope>NUCLEOTIDE SEQUENCE [LARGE SCALE GENOMIC DNA]</scope>
    <source>
        <strain evidence="12 13">DAOM196992</strain>
    </source>
</reference>
<name>A0A5C3F018_9BASI</name>
<protein>
    <recommendedName>
        <fullName evidence="9">Ribonuclease</fullName>
        <ecNumber evidence="9">3.1.26.4</ecNumber>
    </recommendedName>
</protein>
<keyword evidence="6 8" id="KW-0255">Endonuclease</keyword>
<evidence type="ECO:0000256" key="5">
    <source>
        <dbReference type="ARBA" id="ARBA00022723"/>
    </source>
</evidence>
<dbReference type="GO" id="GO:0046872">
    <property type="term" value="F:metal ion binding"/>
    <property type="evidence" value="ECO:0007669"/>
    <property type="project" value="UniProtKB-KW"/>
</dbReference>
<feature type="compositionally biased region" description="Low complexity" evidence="10">
    <location>
        <begin position="294"/>
        <end position="306"/>
    </location>
</feature>
<comment type="similarity">
    <text evidence="3">Belongs to the RNase HII family. Eukaryotic subfamily.</text>
</comment>
<keyword evidence="4 8" id="KW-0540">Nuclease</keyword>
<dbReference type="InterPro" id="IPR036397">
    <property type="entry name" value="RNaseH_sf"/>
</dbReference>
<keyword evidence="5 8" id="KW-0479">Metal-binding</keyword>
<organism evidence="12 13">
    <name type="scientific">Pseudozyma flocculosa</name>
    <dbReference type="NCBI Taxonomy" id="84751"/>
    <lineage>
        <taxon>Eukaryota</taxon>
        <taxon>Fungi</taxon>
        <taxon>Dikarya</taxon>
        <taxon>Basidiomycota</taxon>
        <taxon>Ustilaginomycotina</taxon>
        <taxon>Ustilaginomycetes</taxon>
        <taxon>Ustilaginales</taxon>
        <taxon>Ustilaginaceae</taxon>
        <taxon>Pseudozyma</taxon>
    </lineage>
</organism>
<dbReference type="GO" id="GO:0043137">
    <property type="term" value="P:DNA replication, removal of RNA primer"/>
    <property type="evidence" value="ECO:0007669"/>
    <property type="project" value="TreeGrafter"/>
</dbReference>
<proteinExistence type="inferred from homology"/>
<evidence type="ECO:0000256" key="3">
    <source>
        <dbReference type="ARBA" id="ARBA00007058"/>
    </source>
</evidence>
<dbReference type="FunFam" id="1.10.10.460:FF:000001">
    <property type="entry name" value="Ribonuclease"/>
    <property type="match status" value="1"/>
</dbReference>
<feature type="binding site" evidence="8">
    <location>
        <position position="86"/>
    </location>
    <ligand>
        <name>a divalent metal cation</name>
        <dbReference type="ChEBI" id="CHEBI:60240"/>
    </ligand>
</feature>
<dbReference type="FunFam" id="3.30.420.10:FF:000016">
    <property type="entry name" value="Ribonuclease"/>
    <property type="match status" value="1"/>
</dbReference>
<dbReference type="InterPro" id="IPR024567">
    <property type="entry name" value="RNase_HII/HIII_dom"/>
</dbReference>
<comment type="cofactor">
    <cofactor evidence="2">
        <name>Mg(2+)</name>
        <dbReference type="ChEBI" id="CHEBI:18420"/>
    </cofactor>
</comment>
<dbReference type="Gene3D" id="3.30.420.10">
    <property type="entry name" value="Ribonuclease H-like superfamily/Ribonuclease H"/>
    <property type="match status" value="1"/>
</dbReference>
<dbReference type="InterPro" id="IPR023160">
    <property type="entry name" value="RNase_HII_hlx-loop-hlx_cap_dom"/>
</dbReference>
<evidence type="ECO:0000313" key="12">
    <source>
        <dbReference type="EMBL" id="SPO37662.1"/>
    </source>
</evidence>
<dbReference type="InterPro" id="IPR012337">
    <property type="entry name" value="RNaseH-like_sf"/>
</dbReference>
<dbReference type="PANTHER" id="PTHR10954">
    <property type="entry name" value="RIBONUCLEASE H2 SUBUNIT A"/>
    <property type="match status" value="1"/>
</dbReference>
<sequence length="533" mass="55757">MPRIKRTRSSRSQTESQSQQDPALDRDDGTNNGDDDGLPSPPPPIPSDPKEPIVASYTYASPIPSECSRTVATGSTKVPCVLGVDEAGRGPVLGPLVYGIAYCPLEYQDELKQIGFADSKALTAEKRSTLLSALIDTNTHLGWAVRVMSPQDISSGMLRRRPVNLNAQSSQATVALIAGVLESGVDVTEIYVDTVGDPTSYSRLLSSNFPRHPHIKWTVTSKADAIYPIVGAASIAAKVTRDRCIDEWRYAEAVPGGGHAGASQWQGQGQGQGRKGDDTVLADRTNGEERQEDGSATASSAAATAAPPFPPPGSGYPSDPNTVSYLKAALDPVFGWPGIVRFSWATAKTMLDEKVRLPSASASSASSAGASRGTKRKAMTRSSSRSKGIDLSAGGDADGDAGQTPPDDKPAALSSATPLPSFSRWGTRIPATGTRGYKVKWTHEPVAISSFFSAASTKSAKTAATPQSPSSTSSSLRSMLGGRATEVEAMALHAMLRDEAAPVGAPKSSDANVGKVSRDLGITSTSFPLLLLS</sequence>
<dbReference type="InterPro" id="IPR004649">
    <property type="entry name" value="RNase_H2_suA"/>
</dbReference>
<evidence type="ECO:0000256" key="10">
    <source>
        <dbReference type="SAM" id="MobiDB-lite"/>
    </source>
</evidence>
<feature type="region of interest" description="Disordered" evidence="10">
    <location>
        <begin position="255"/>
        <end position="317"/>
    </location>
</feature>
<feature type="binding site" evidence="8">
    <location>
        <position position="193"/>
    </location>
    <ligand>
        <name>a divalent metal cation</name>
        <dbReference type="ChEBI" id="CHEBI:60240"/>
    </ligand>
</feature>
<feature type="compositionally biased region" description="Low complexity" evidence="10">
    <location>
        <begin position="359"/>
        <end position="371"/>
    </location>
</feature>
<evidence type="ECO:0000256" key="9">
    <source>
        <dbReference type="RuleBase" id="RU003515"/>
    </source>
</evidence>
<feature type="domain" description="RNase H type-2" evidence="11">
    <location>
        <begin position="79"/>
        <end position="296"/>
    </location>
</feature>
<gene>
    <name evidence="12" type="ORF">PSFLO_03138</name>
</gene>